<evidence type="ECO:0000313" key="5">
    <source>
        <dbReference type="EMBL" id="ANJ11874.1"/>
    </source>
</evidence>
<dbReference type="CDD" id="cd00833">
    <property type="entry name" value="PKS"/>
    <property type="match status" value="1"/>
</dbReference>
<dbReference type="GO" id="GO:0005737">
    <property type="term" value="C:cytoplasm"/>
    <property type="evidence" value="ECO:0007669"/>
    <property type="project" value="TreeGrafter"/>
</dbReference>
<protein>
    <recommendedName>
        <fullName evidence="4">Ketosynthase family 3 (KS3) domain-containing protein</fullName>
    </recommendedName>
</protein>
<dbReference type="GeneID" id="91309672"/>
<gene>
    <name evidence="5" type="ORF">Spa2297_32675</name>
</gene>
<dbReference type="Proteomes" id="UP000078468">
    <property type="component" value="Plasmid pspa1"/>
</dbReference>
<feature type="domain" description="Ketosynthase family 3 (KS3)" evidence="4">
    <location>
        <begin position="82"/>
        <end position="532"/>
    </location>
</feature>
<dbReference type="RefSeq" id="WP_064732201.1">
    <property type="nucleotide sequence ID" value="NZ_BMRX01000017.1"/>
</dbReference>
<reference evidence="5 6" key="1">
    <citation type="submission" date="2016-05" db="EMBL/GenBank/DDBJ databases">
        <title>Non-Contiguous Finished Genome Sequence of Streptomyces parvulus 2297 Integrated Site-Specifically with Actinophage R4.</title>
        <authorList>
            <person name="Nishizawa T."/>
            <person name="Miura T."/>
            <person name="Harada C."/>
            <person name="Guo Y."/>
            <person name="Narisawa K."/>
            <person name="Ohta H."/>
            <person name="Takahashi H."/>
            <person name="Shirai M."/>
        </authorList>
    </citation>
    <scope>NUCLEOTIDE SEQUENCE [LARGE SCALE GENOMIC DNA]</scope>
    <source>
        <strain evidence="5 6">2297</strain>
        <plasmid evidence="6">pspa1</plasmid>
    </source>
</reference>
<feature type="region of interest" description="Disordered" evidence="3">
    <location>
        <begin position="586"/>
        <end position="619"/>
    </location>
</feature>
<dbReference type="PANTHER" id="PTHR43775">
    <property type="entry name" value="FATTY ACID SYNTHASE"/>
    <property type="match status" value="1"/>
</dbReference>
<dbReference type="SUPFAM" id="SSF53901">
    <property type="entry name" value="Thiolase-like"/>
    <property type="match status" value="2"/>
</dbReference>
<dbReference type="PANTHER" id="PTHR43775:SF37">
    <property type="entry name" value="SI:DKEY-61P9.11"/>
    <property type="match status" value="1"/>
</dbReference>
<feature type="region of interest" description="Disordered" evidence="3">
    <location>
        <begin position="18"/>
        <end position="58"/>
    </location>
</feature>
<dbReference type="GO" id="GO:0005886">
    <property type="term" value="C:plasma membrane"/>
    <property type="evidence" value="ECO:0007669"/>
    <property type="project" value="TreeGrafter"/>
</dbReference>
<name>A0A191VA19_9ACTN</name>
<dbReference type="GO" id="GO:0071770">
    <property type="term" value="P:DIM/DIP cell wall layer assembly"/>
    <property type="evidence" value="ECO:0007669"/>
    <property type="project" value="TreeGrafter"/>
</dbReference>
<feature type="compositionally biased region" description="Basic and acidic residues" evidence="3">
    <location>
        <begin position="609"/>
        <end position="619"/>
    </location>
</feature>
<accession>A0A191VA19</accession>
<evidence type="ECO:0000259" key="4">
    <source>
        <dbReference type="PROSITE" id="PS52004"/>
    </source>
</evidence>
<dbReference type="AlphaFoldDB" id="A0A191VA19"/>
<geneLocation type="plasmid" evidence="6">
    <name>pspa1</name>
</geneLocation>
<proteinExistence type="predicted"/>
<evidence type="ECO:0000256" key="3">
    <source>
        <dbReference type="SAM" id="MobiDB-lite"/>
    </source>
</evidence>
<organism evidence="5 6">
    <name type="scientific">Streptomyces parvulus</name>
    <dbReference type="NCBI Taxonomy" id="146923"/>
    <lineage>
        <taxon>Bacteria</taxon>
        <taxon>Bacillati</taxon>
        <taxon>Actinomycetota</taxon>
        <taxon>Actinomycetes</taxon>
        <taxon>Kitasatosporales</taxon>
        <taxon>Streptomycetaceae</taxon>
        <taxon>Streptomyces</taxon>
    </lineage>
</organism>
<dbReference type="PROSITE" id="PS52004">
    <property type="entry name" value="KS3_2"/>
    <property type="match status" value="1"/>
</dbReference>
<sequence>MDEREILTRFKAGTLGRDDAARLLNGARQPRTETPFPPPRPDTVQNPDHGVPDAHGASVGPGAFDGDRVLDSRAAADRATSTDLIAVVGIAGRYPLAPDLHAHWDNLLTGRDTSSAVPATRAWLASSAAGRRGHFLDAVADFDPEFHGITPTEAAQMDPQERLFLEVAWDALEDAGYTGSRLDDLTTASGASRALGVFVGAASHDYALLAAGAWTPGAGAIPAAGHWGLPGRLAASLELTGPAQAVDTAECSGLTAVHLAVGALRRGECAAAVAGGVELVLHPARLADGAGEGVGAVVLKPLHRALADGDRVHAVVRDTAGGHRTRPRRPEPRAAEEAHESRETTARRIGSAGAVTGIAALTDAVLQVRNGVRITGGPESAGVPWPRTRDEAGRELPRTATVEIAAESGGTAWAVIEEYTAEPGGTDPGGDGGPLLLSAPTPAHLAATARRLADWLTATADAPADADADADTNAGHPASGPAPAGLARALRVGRAALPCRIALPASRGVTELVARLRHFADTGEAGPEGATADLRDGRGDPLGLDGLPETRDYLIALWRAGHTETLTRLWLNGVGVDWAALEAASPWAAPSQPPPPSARLRRPLWLGADRAREEPEPNG</sequence>
<keyword evidence="5" id="KW-0614">Plasmid</keyword>
<keyword evidence="1" id="KW-0596">Phosphopantetheine</keyword>
<dbReference type="GO" id="GO:0006633">
    <property type="term" value="P:fatty acid biosynthetic process"/>
    <property type="evidence" value="ECO:0007669"/>
    <property type="project" value="TreeGrafter"/>
</dbReference>
<dbReference type="GO" id="GO:0004312">
    <property type="term" value="F:fatty acid synthase activity"/>
    <property type="evidence" value="ECO:0007669"/>
    <property type="project" value="TreeGrafter"/>
</dbReference>
<evidence type="ECO:0000256" key="1">
    <source>
        <dbReference type="ARBA" id="ARBA00022450"/>
    </source>
</evidence>
<dbReference type="Gene3D" id="1.10.1240.100">
    <property type="match status" value="1"/>
</dbReference>
<dbReference type="InterPro" id="IPR014030">
    <property type="entry name" value="Ketoacyl_synth_N"/>
</dbReference>
<feature type="region of interest" description="Disordered" evidence="3">
    <location>
        <begin position="318"/>
        <end position="350"/>
    </location>
</feature>
<dbReference type="EMBL" id="CP015867">
    <property type="protein sequence ID" value="ANJ11874.1"/>
    <property type="molecule type" value="Genomic_DNA"/>
</dbReference>
<feature type="compositionally biased region" description="Basic and acidic residues" evidence="3">
    <location>
        <begin position="328"/>
        <end position="346"/>
    </location>
</feature>
<evidence type="ECO:0000313" key="6">
    <source>
        <dbReference type="Proteomes" id="UP000078468"/>
    </source>
</evidence>
<dbReference type="InterPro" id="IPR050091">
    <property type="entry name" value="PKS_NRPS_Biosynth_Enz"/>
</dbReference>
<dbReference type="KEGG" id="spav:Spa2297_32675"/>
<keyword evidence="2" id="KW-0597">Phosphoprotein</keyword>
<dbReference type="InterPro" id="IPR020841">
    <property type="entry name" value="PKS_Beta-ketoAc_synthase_dom"/>
</dbReference>
<dbReference type="InterPro" id="IPR016039">
    <property type="entry name" value="Thiolase-like"/>
</dbReference>
<dbReference type="Gene3D" id="3.40.47.10">
    <property type="match status" value="3"/>
</dbReference>
<dbReference type="SMART" id="SM00825">
    <property type="entry name" value="PKS_KS"/>
    <property type="match status" value="1"/>
</dbReference>
<evidence type="ECO:0000256" key="2">
    <source>
        <dbReference type="ARBA" id="ARBA00022553"/>
    </source>
</evidence>
<dbReference type="Pfam" id="PF00109">
    <property type="entry name" value="ketoacyl-synt"/>
    <property type="match status" value="1"/>
</dbReference>